<comment type="caution">
    <text evidence="7">The sequence shown here is derived from an EMBL/GenBank/DDBJ whole genome shotgun (WGS) entry which is preliminary data.</text>
</comment>
<dbReference type="AlphaFoldDB" id="A0A318XU95"/>
<protein>
    <submittedName>
        <fullName evidence="7">Methyl-accepting chemotaxis protein</fullName>
    </submittedName>
</protein>
<reference evidence="7 8" key="1">
    <citation type="submission" date="2018-06" db="EMBL/GenBank/DDBJ databases">
        <title>Genomic Encyclopedia of Type Strains, Phase I: the one thousand microbial genomes (KMG-I) project.</title>
        <authorList>
            <person name="Kyrpides N."/>
        </authorList>
    </citation>
    <scope>NUCLEOTIDE SEQUENCE [LARGE SCALE GENOMIC DNA]</scope>
    <source>
        <strain evidence="7 8">DSM 19573</strain>
    </source>
</reference>
<dbReference type="GO" id="GO:0007165">
    <property type="term" value="P:signal transduction"/>
    <property type="evidence" value="ECO:0007669"/>
    <property type="project" value="UniProtKB-KW"/>
</dbReference>
<dbReference type="OrthoDB" id="9814363at2"/>
<accession>A0A318XU95</accession>
<evidence type="ECO:0000256" key="3">
    <source>
        <dbReference type="PROSITE-ProRule" id="PRU00284"/>
    </source>
</evidence>
<evidence type="ECO:0000256" key="4">
    <source>
        <dbReference type="SAM" id="Phobius"/>
    </source>
</evidence>
<dbReference type="PROSITE" id="PS50885">
    <property type="entry name" value="HAMP"/>
    <property type="match status" value="1"/>
</dbReference>
<dbReference type="Pfam" id="PF00672">
    <property type="entry name" value="HAMP"/>
    <property type="match status" value="1"/>
</dbReference>
<evidence type="ECO:0000313" key="7">
    <source>
        <dbReference type="EMBL" id="PYG90210.1"/>
    </source>
</evidence>
<name>A0A318XU95_9FIRM</name>
<evidence type="ECO:0000256" key="1">
    <source>
        <dbReference type="ARBA" id="ARBA00023224"/>
    </source>
</evidence>
<dbReference type="Proteomes" id="UP000248132">
    <property type="component" value="Unassembled WGS sequence"/>
</dbReference>
<sequence>MFKAGQIRRFLLLSLSFGVIMGVVFPIFASFFTTYKSDEYRVIFIAACVCAGITVGLVCYFMAHFTIIKSIRSMYLHFNDISSGQLNGRIYIKGDDDISKLTRDFNSMNESLSFTISGIKNESVNIERDCDTTKNKIENLNSAIEYINMAVQSLTACTEETSAAAMEMRGTFKEIISLLVGISEKSDTGIKTIEEISERAVQLKEAATASKKNAEEIHEVSEAKLIKAINKSKSIEKISELSESILQISEQTNLLALNATIESARAGEAGKGFAVVADEIRKLAESTQSTVSKIQRISADSVNIVNELVSGANEILEFINRQVIEDYHMLLGVSEKYGYDAVRMNDIIKDLNAESHKILKFIESTVKTVNEISEANEDNANSSSEISVKMFEITEDSNTVDKMMEKVRDSSLQLNNLVSKFKL</sequence>
<feature type="transmembrane region" description="Helical" evidence="4">
    <location>
        <begin position="12"/>
        <end position="35"/>
    </location>
</feature>
<dbReference type="PROSITE" id="PS50111">
    <property type="entry name" value="CHEMOTAXIS_TRANSDUC_2"/>
    <property type="match status" value="1"/>
</dbReference>
<dbReference type="InterPro" id="IPR004089">
    <property type="entry name" value="MCPsignal_dom"/>
</dbReference>
<keyword evidence="4" id="KW-1133">Transmembrane helix</keyword>
<dbReference type="SMART" id="SM00304">
    <property type="entry name" value="HAMP"/>
    <property type="match status" value="1"/>
</dbReference>
<feature type="transmembrane region" description="Helical" evidence="4">
    <location>
        <begin position="41"/>
        <end position="63"/>
    </location>
</feature>
<dbReference type="InterPro" id="IPR003660">
    <property type="entry name" value="HAMP_dom"/>
</dbReference>
<evidence type="ECO:0000259" key="5">
    <source>
        <dbReference type="PROSITE" id="PS50111"/>
    </source>
</evidence>
<organism evidence="7 8">
    <name type="scientific">Ruminiclostridium sufflavum DSM 19573</name>
    <dbReference type="NCBI Taxonomy" id="1121337"/>
    <lineage>
        <taxon>Bacteria</taxon>
        <taxon>Bacillati</taxon>
        <taxon>Bacillota</taxon>
        <taxon>Clostridia</taxon>
        <taxon>Eubacteriales</taxon>
        <taxon>Oscillospiraceae</taxon>
        <taxon>Ruminiclostridium</taxon>
    </lineage>
</organism>
<dbReference type="Pfam" id="PF00015">
    <property type="entry name" value="MCPsignal"/>
    <property type="match status" value="1"/>
</dbReference>
<evidence type="ECO:0000259" key="6">
    <source>
        <dbReference type="PROSITE" id="PS50885"/>
    </source>
</evidence>
<dbReference type="GO" id="GO:0016020">
    <property type="term" value="C:membrane"/>
    <property type="evidence" value="ECO:0007669"/>
    <property type="project" value="InterPro"/>
</dbReference>
<feature type="domain" description="HAMP" evidence="6">
    <location>
        <begin position="65"/>
        <end position="117"/>
    </location>
</feature>
<keyword evidence="4" id="KW-0472">Membrane</keyword>
<evidence type="ECO:0000313" key="8">
    <source>
        <dbReference type="Proteomes" id="UP000248132"/>
    </source>
</evidence>
<proteinExistence type="inferred from homology"/>
<dbReference type="SMART" id="SM00283">
    <property type="entry name" value="MA"/>
    <property type="match status" value="1"/>
</dbReference>
<keyword evidence="1 3" id="KW-0807">Transducer</keyword>
<dbReference type="PANTHER" id="PTHR32089">
    <property type="entry name" value="METHYL-ACCEPTING CHEMOTAXIS PROTEIN MCPB"/>
    <property type="match status" value="1"/>
</dbReference>
<comment type="similarity">
    <text evidence="2">Belongs to the methyl-accepting chemotaxis (MCP) protein family.</text>
</comment>
<dbReference type="PANTHER" id="PTHR32089:SF112">
    <property type="entry name" value="LYSOZYME-LIKE PROTEIN-RELATED"/>
    <property type="match status" value="1"/>
</dbReference>
<gene>
    <name evidence="7" type="ORF">LY28_00090</name>
</gene>
<dbReference type="SUPFAM" id="SSF58104">
    <property type="entry name" value="Methyl-accepting chemotaxis protein (MCP) signaling domain"/>
    <property type="match status" value="1"/>
</dbReference>
<keyword evidence="4" id="KW-0812">Transmembrane</keyword>
<dbReference type="RefSeq" id="WP_110460190.1">
    <property type="nucleotide sequence ID" value="NZ_QKMR01000001.1"/>
</dbReference>
<dbReference type="Gene3D" id="1.10.287.950">
    <property type="entry name" value="Methyl-accepting chemotaxis protein"/>
    <property type="match status" value="1"/>
</dbReference>
<feature type="domain" description="Methyl-accepting transducer" evidence="5">
    <location>
        <begin position="136"/>
        <end position="394"/>
    </location>
</feature>
<evidence type="ECO:0000256" key="2">
    <source>
        <dbReference type="ARBA" id="ARBA00029447"/>
    </source>
</evidence>
<keyword evidence="8" id="KW-1185">Reference proteome</keyword>
<dbReference type="EMBL" id="QKMR01000001">
    <property type="protein sequence ID" value="PYG90210.1"/>
    <property type="molecule type" value="Genomic_DNA"/>
</dbReference>